<dbReference type="InterPro" id="IPR015940">
    <property type="entry name" value="UBA"/>
</dbReference>
<feature type="domain" description="UBA" evidence="13">
    <location>
        <begin position="785"/>
        <end position="825"/>
    </location>
</feature>
<dbReference type="Gene3D" id="3.30.1490.100">
    <property type="entry name" value="DNA polymerase, Y-family, little finger domain"/>
    <property type="match status" value="1"/>
</dbReference>
<dbReference type="Gene3D" id="3.40.1170.60">
    <property type="match status" value="1"/>
</dbReference>
<evidence type="ECO:0000256" key="6">
    <source>
        <dbReference type="ARBA" id="ARBA00022723"/>
    </source>
</evidence>
<keyword evidence="10" id="KW-0234">DNA repair</keyword>
<evidence type="ECO:0000256" key="3">
    <source>
        <dbReference type="ARBA" id="ARBA00022679"/>
    </source>
</evidence>
<keyword evidence="5" id="KW-0235">DNA replication</keyword>
<dbReference type="InterPro" id="IPR022880">
    <property type="entry name" value="DNApol_IV"/>
</dbReference>
<accession>A0A8J5XDB3</accession>
<dbReference type="EC" id="2.7.7.7" evidence="1"/>
<protein>
    <recommendedName>
        <fullName evidence="2">DNA polymerase kappa</fullName>
        <ecNumber evidence="1">2.7.7.7</ecNumber>
    </recommendedName>
</protein>
<dbReference type="GO" id="GO:0006281">
    <property type="term" value="P:DNA repair"/>
    <property type="evidence" value="ECO:0007669"/>
    <property type="project" value="UniProtKB-KW"/>
</dbReference>
<dbReference type="Pfam" id="PF00627">
    <property type="entry name" value="UBA"/>
    <property type="match status" value="1"/>
</dbReference>
<evidence type="ECO:0000256" key="10">
    <source>
        <dbReference type="ARBA" id="ARBA00023204"/>
    </source>
</evidence>
<dbReference type="GO" id="GO:0005634">
    <property type="term" value="C:nucleus"/>
    <property type="evidence" value="ECO:0007669"/>
    <property type="project" value="TreeGrafter"/>
</dbReference>
<dbReference type="FunFam" id="3.30.1490.100:FF:000004">
    <property type="entry name" value="DNA polymerase IV"/>
    <property type="match status" value="1"/>
</dbReference>
<evidence type="ECO:0000256" key="2">
    <source>
        <dbReference type="ARBA" id="ARBA00016178"/>
    </source>
</evidence>
<keyword evidence="8" id="KW-0460">Magnesium</keyword>
<evidence type="ECO:0000256" key="8">
    <source>
        <dbReference type="ARBA" id="ARBA00022842"/>
    </source>
</evidence>
<feature type="compositionally biased region" description="Low complexity" evidence="12">
    <location>
        <begin position="567"/>
        <end position="582"/>
    </location>
</feature>
<dbReference type="OrthoDB" id="1747274at2759"/>
<dbReference type="GO" id="GO:0006260">
    <property type="term" value="P:DNA replication"/>
    <property type="evidence" value="ECO:0007669"/>
    <property type="project" value="UniProtKB-KW"/>
</dbReference>
<dbReference type="InterPro" id="IPR001126">
    <property type="entry name" value="UmuC"/>
</dbReference>
<proteinExistence type="predicted"/>
<evidence type="ECO:0000256" key="4">
    <source>
        <dbReference type="ARBA" id="ARBA00022695"/>
    </source>
</evidence>
<feature type="region of interest" description="Disordered" evidence="12">
    <location>
        <begin position="554"/>
        <end position="588"/>
    </location>
</feature>
<keyword evidence="4" id="KW-0548">Nucleotidyltransferase</keyword>
<dbReference type="InterPro" id="IPR017961">
    <property type="entry name" value="DNA_pol_Y-fam_little_finger"/>
</dbReference>
<name>A0A8J5XDB3_DIALT</name>
<organism evidence="15 16">
    <name type="scientific">Diacronema lutheri</name>
    <name type="common">Unicellular marine alga</name>
    <name type="synonym">Monochrysis lutheri</name>
    <dbReference type="NCBI Taxonomy" id="2081491"/>
    <lineage>
        <taxon>Eukaryota</taxon>
        <taxon>Haptista</taxon>
        <taxon>Haptophyta</taxon>
        <taxon>Pavlovophyceae</taxon>
        <taxon>Pavlovales</taxon>
        <taxon>Pavlovaceae</taxon>
        <taxon>Diacronema</taxon>
    </lineage>
</organism>
<dbReference type="CDD" id="cd03586">
    <property type="entry name" value="PolY_Pol_IV_kappa"/>
    <property type="match status" value="1"/>
</dbReference>
<evidence type="ECO:0000256" key="1">
    <source>
        <dbReference type="ARBA" id="ARBA00012417"/>
    </source>
</evidence>
<dbReference type="Gene3D" id="1.10.150.810">
    <property type="match status" value="2"/>
</dbReference>
<evidence type="ECO:0000256" key="5">
    <source>
        <dbReference type="ARBA" id="ARBA00022705"/>
    </source>
</evidence>
<comment type="caution">
    <text evidence="15">The sequence shown here is derived from an EMBL/GenBank/DDBJ whole genome shotgun (WGS) entry which is preliminary data.</text>
</comment>
<dbReference type="Proteomes" id="UP000751190">
    <property type="component" value="Unassembled WGS sequence"/>
</dbReference>
<comment type="catalytic activity">
    <reaction evidence="11">
        <text>DNA(n) + a 2'-deoxyribonucleoside 5'-triphosphate = DNA(n+1) + diphosphate</text>
        <dbReference type="Rhea" id="RHEA:22508"/>
        <dbReference type="Rhea" id="RHEA-COMP:17339"/>
        <dbReference type="Rhea" id="RHEA-COMP:17340"/>
        <dbReference type="ChEBI" id="CHEBI:33019"/>
        <dbReference type="ChEBI" id="CHEBI:61560"/>
        <dbReference type="ChEBI" id="CHEBI:173112"/>
        <dbReference type="EC" id="2.7.7.7"/>
    </reaction>
</comment>
<dbReference type="GO" id="GO:0042276">
    <property type="term" value="P:error-prone translesion synthesis"/>
    <property type="evidence" value="ECO:0007669"/>
    <property type="project" value="TreeGrafter"/>
</dbReference>
<dbReference type="GO" id="GO:0003887">
    <property type="term" value="F:DNA-directed DNA polymerase activity"/>
    <property type="evidence" value="ECO:0007669"/>
    <property type="project" value="UniProtKB-KW"/>
</dbReference>
<evidence type="ECO:0000256" key="7">
    <source>
        <dbReference type="ARBA" id="ARBA00022763"/>
    </source>
</evidence>
<keyword evidence="16" id="KW-1185">Reference proteome</keyword>
<evidence type="ECO:0000313" key="16">
    <source>
        <dbReference type="Proteomes" id="UP000751190"/>
    </source>
</evidence>
<evidence type="ECO:0000259" key="14">
    <source>
        <dbReference type="PROSITE" id="PS50173"/>
    </source>
</evidence>
<dbReference type="InterPro" id="IPR009060">
    <property type="entry name" value="UBA-like_sf"/>
</dbReference>
<feature type="region of interest" description="Disordered" evidence="12">
    <location>
        <begin position="236"/>
        <end position="260"/>
    </location>
</feature>
<keyword evidence="9" id="KW-0239">DNA-directed DNA polymerase</keyword>
<dbReference type="InterPro" id="IPR050116">
    <property type="entry name" value="DNA_polymerase-Y"/>
</dbReference>
<dbReference type="InterPro" id="IPR036775">
    <property type="entry name" value="DNA_pol_Y-fam_lit_finger_sf"/>
</dbReference>
<dbReference type="PROSITE" id="PS50173">
    <property type="entry name" value="UMUC"/>
    <property type="match status" value="1"/>
</dbReference>
<feature type="domain" description="UmuC" evidence="14">
    <location>
        <begin position="98"/>
        <end position="347"/>
    </location>
</feature>
<dbReference type="Pfam" id="PF11799">
    <property type="entry name" value="IMS_C"/>
    <property type="match status" value="1"/>
</dbReference>
<dbReference type="InterPro" id="IPR043128">
    <property type="entry name" value="Rev_trsase/Diguanyl_cyclase"/>
</dbReference>
<evidence type="ECO:0000256" key="11">
    <source>
        <dbReference type="ARBA" id="ARBA00049244"/>
    </source>
</evidence>
<keyword evidence="3" id="KW-0808">Transferase</keyword>
<dbReference type="GO" id="GO:0046872">
    <property type="term" value="F:metal ion binding"/>
    <property type="evidence" value="ECO:0007669"/>
    <property type="project" value="UniProtKB-KW"/>
</dbReference>
<dbReference type="SUPFAM" id="SSF100879">
    <property type="entry name" value="Lesion bypass DNA polymerase (Y-family), little finger domain"/>
    <property type="match status" value="1"/>
</dbReference>
<dbReference type="AlphaFoldDB" id="A0A8J5XDB3"/>
<dbReference type="EMBL" id="JAGTXO010000049">
    <property type="protein sequence ID" value="KAG8458629.1"/>
    <property type="molecule type" value="Genomic_DNA"/>
</dbReference>
<keyword evidence="7" id="KW-0227">DNA damage</keyword>
<dbReference type="SUPFAM" id="SSF46934">
    <property type="entry name" value="UBA-like"/>
    <property type="match status" value="1"/>
</dbReference>
<dbReference type="SUPFAM" id="SSF56672">
    <property type="entry name" value="DNA/RNA polymerases"/>
    <property type="match status" value="1"/>
</dbReference>
<sequence length="826" mass="87303">MDETLSARAKAIYVFASEKGAALLDKDRETISRIILETSSGSKYTQRQLRADAKVDVKVQAMREKLAAADVPARRAASMQVEKRICELDHDRQLDRICAVVDFDMFYAAVEIRDRPELAQLPVAVGGIGMISTANYVARAWGVRSAMPGFVGQALCRRGAEFGMPRAELTFVPPNFAKYAAVADVARAIFREYDAHMRSFSLDEAFLDLTRYVRSRALLGSHDAARRALSVCGPTEPHVGPGAAEEVRGDGRGEDSPRAGCASPSAACASRVELLELAEAVVAELRARVRDATGGLTCSAGLAPNFFLAKVAADQRKPDGQFCVPASRDAIFAFLRPLPTRKVGGIGRVCEKLLKSALGVGTCGELLSSCVRGDVRLAFSPIAADSLLRAALGCTAPVDPEGAPPTAGPERPSQKGISVERTFGATANVRELLARLDELCGKLAEEMALCCGGVGVRGRTVTLKLKSDAFDVSTRDSTGAPACSANELRARARALFAREAGRAAERGQPLRIRLLGVRVTRLERADADEVGLGDGQHSIARFLCGAVRAPRAAARTVREPGDGDGDGSSASSSAESSDESGACIRRPTSRIASPCAEARAPDGARARPHAAACAVAEDARATCGAQRAPSPSSPGLRARERSPIAHALPPLARKREGPCAGEAPARRYARLARAEIDPAVLTALPEQVRRQVSAELAAAERLALEREKRAGVRAPDCAAMPAHTPAAADHGAPARVSGAECARRDMAARARSIERFLMQPREPRPGGVQSIAVGHRTRDSDGIAAAPEEQLVELVAMGFSEAEAIAALCAGRGDVHAAVECLLRSR</sequence>
<gene>
    <name evidence="15" type="ORF">KFE25_008426</name>
</gene>
<dbReference type="InterPro" id="IPR043502">
    <property type="entry name" value="DNA/RNA_pol_sf"/>
</dbReference>
<dbReference type="Pfam" id="PF00817">
    <property type="entry name" value="IMS"/>
    <property type="match status" value="1"/>
</dbReference>
<dbReference type="GO" id="GO:0003684">
    <property type="term" value="F:damaged DNA binding"/>
    <property type="evidence" value="ECO:0007669"/>
    <property type="project" value="InterPro"/>
</dbReference>
<evidence type="ECO:0000313" key="15">
    <source>
        <dbReference type="EMBL" id="KAG8458629.1"/>
    </source>
</evidence>
<dbReference type="Gene3D" id="3.30.70.270">
    <property type="match status" value="1"/>
</dbReference>
<dbReference type="PROSITE" id="PS50030">
    <property type="entry name" value="UBA"/>
    <property type="match status" value="1"/>
</dbReference>
<evidence type="ECO:0000256" key="12">
    <source>
        <dbReference type="SAM" id="MobiDB-lite"/>
    </source>
</evidence>
<dbReference type="PANTHER" id="PTHR11076:SF33">
    <property type="entry name" value="DNA POLYMERASE KAPPA"/>
    <property type="match status" value="1"/>
</dbReference>
<reference evidence="15" key="1">
    <citation type="submission" date="2021-05" db="EMBL/GenBank/DDBJ databases">
        <title>The genome of the haptophyte Pavlova lutheri (Diacronema luteri, Pavlovales) - a model for lipid biosynthesis in eukaryotic algae.</title>
        <authorList>
            <person name="Hulatt C.J."/>
            <person name="Posewitz M.C."/>
        </authorList>
    </citation>
    <scope>NUCLEOTIDE SEQUENCE</scope>
    <source>
        <strain evidence="15">NIVA-4/92</strain>
    </source>
</reference>
<keyword evidence="6" id="KW-0479">Metal-binding</keyword>
<dbReference type="Gene3D" id="1.10.8.10">
    <property type="entry name" value="DNA helicase RuvA subunit, C-terminal domain"/>
    <property type="match status" value="1"/>
</dbReference>
<evidence type="ECO:0000256" key="9">
    <source>
        <dbReference type="ARBA" id="ARBA00022932"/>
    </source>
</evidence>
<dbReference type="PANTHER" id="PTHR11076">
    <property type="entry name" value="DNA REPAIR POLYMERASE UMUC / TRANSFERASE FAMILY MEMBER"/>
    <property type="match status" value="1"/>
</dbReference>
<evidence type="ECO:0000259" key="13">
    <source>
        <dbReference type="PROSITE" id="PS50030"/>
    </source>
</evidence>
<feature type="compositionally biased region" description="Basic and acidic residues" evidence="12">
    <location>
        <begin position="245"/>
        <end position="257"/>
    </location>
</feature>
<dbReference type="SMART" id="SM00165">
    <property type="entry name" value="UBA"/>
    <property type="match status" value="1"/>
</dbReference>